<dbReference type="OrthoDB" id="129763at2"/>
<name>A0A841JMC7_9BACT</name>
<dbReference type="InterPro" id="IPR029060">
    <property type="entry name" value="PIN-like_dom_sf"/>
</dbReference>
<dbReference type="AlphaFoldDB" id="A0A841JMC7"/>
<dbReference type="Proteomes" id="UP000538666">
    <property type="component" value="Unassembled WGS sequence"/>
</dbReference>
<dbReference type="CDD" id="cd09874">
    <property type="entry name" value="PIN_MT3492-like"/>
    <property type="match status" value="1"/>
</dbReference>
<comment type="caution">
    <text evidence="1">The sequence shown here is derived from an EMBL/GenBank/DDBJ whole genome shotgun (WGS) entry which is preliminary data.</text>
</comment>
<dbReference type="RefSeq" id="WP_050057746.1">
    <property type="nucleotide sequence ID" value="NZ_JACHEK010000001.1"/>
</dbReference>
<organism evidence="1 2">
    <name type="scientific">Silvibacterium bohemicum</name>
    <dbReference type="NCBI Taxonomy" id="1577686"/>
    <lineage>
        <taxon>Bacteria</taxon>
        <taxon>Pseudomonadati</taxon>
        <taxon>Acidobacteriota</taxon>
        <taxon>Terriglobia</taxon>
        <taxon>Terriglobales</taxon>
        <taxon>Acidobacteriaceae</taxon>
        <taxon>Silvibacterium</taxon>
    </lineage>
</organism>
<evidence type="ECO:0000313" key="1">
    <source>
        <dbReference type="EMBL" id="MBB6142532.1"/>
    </source>
</evidence>
<gene>
    <name evidence="1" type="ORF">HNQ77_000470</name>
</gene>
<sequence>MQLAFWDSSSLVPLCVRQQPSKTVRELTLQYGLVVWWSTPAEMRAAFARLLRMGELTEIEHLGARQALDQLRLSWRELQPTEPLRAQAEALIDRFPLKAADALQLAAALAWCMDRPTHRPFISGDKQLISAASQLGFHAILS</sequence>
<accession>A0A841JMC7</accession>
<protein>
    <submittedName>
        <fullName evidence="1">Putative nucleic acid-binding protein</fullName>
    </submittedName>
</protein>
<dbReference type="EMBL" id="JACHEK010000001">
    <property type="protein sequence ID" value="MBB6142532.1"/>
    <property type="molecule type" value="Genomic_DNA"/>
</dbReference>
<dbReference type="SUPFAM" id="SSF88723">
    <property type="entry name" value="PIN domain-like"/>
    <property type="match status" value="1"/>
</dbReference>
<reference evidence="1 2" key="1">
    <citation type="submission" date="2020-08" db="EMBL/GenBank/DDBJ databases">
        <title>Genomic Encyclopedia of Type Strains, Phase IV (KMG-IV): sequencing the most valuable type-strain genomes for metagenomic binning, comparative biology and taxonomic classification.</title>
        <authorList>
            <person name="Goeker M."/>
        </authorList>
    </citation>
    <scope>NUCLEOTIDE SEQUENCE [LARGE SCALE GENOMIC DNA]</scope>
    <source>
        <strain evidence="1 2">DSM 103733</strain>
    </source>
</reference>
<proteinExistence type="predicted"/>
<dbReference type="Gene3D" id="3.40.50.1010">
    <property type="entry name" value="5'-nuclease"/>
    <property type="match status" value="1"/>
</dbReference>
<keyword evidence="2" id="KW-1185">Reference proteome</keyword>
<evidence type="ECO:0000313" key="2">
    <source>
        <dbReference type="Proteomes" id="UP000538666"/>
    </source>
</evidence>